<dbReference type="PANTHER" id="PTHR33474">
    <property type="entry name" value="TRANSMEMBRANE PROTEIN"/>
    <property type="match status" value="1"/>
</dbReference>
<keyword evidence="1" id="KW-0732">Signal</keyword>
<protein>
    <submittedName>
        <fullName evidence="2">Uncharacterized protein</fullName>
    </submittedName>
</protein>
<accession>A0A9N7NQ10</accession>
<gene>
    <name evidence="2" type="ORF">SHERM_28479</name>
</gene>
<sequence>MASGQRLLVAALLLFLLVDSSSAVPVTRSLKTIKDKVAAENAELLNLEEFVEGRMNLEVEDYSGAGANYKNEPGTPGRN</sequence>
<dbReference type="Proteomes" id="UP001153555">
    <property type="component" value="Unassembled WGS sequence"/>
</dbReference>
<evidence type="ECO:0000313" key="3">
    <source>
        <dbReference type="Proteomes" id="UP001153555"/>
    </source>
</evidence>
<organism evidence="2 3">
    <name type="scientific">Striga hermonthica</name>
    <name type="common">Purple witchweed</name>
    <name type="synonym">Buchnera hermonthica</name>
    <dbReference type="NCBI Taxonomy" id="68872"/>
    <lineage>
        <taxon>Eukaryota</taxon>
        <taxon>Viridiplantae</taxon>
        <taxon>Streptophyta</taxon>
        <taxon>Embryophyta</taxon>
        <taxon>Tracheophyta</taxon>
        <taxon>Spermatophyta</taxon>
        <taxon>Magnoliopsida</taxon>
        <taxon>eudicotyledons</taxon>
        <taxon>Gunneridae</taxon>
        <taxon>Pentapetalae</taxon>
        <taxon>asterids</taxon>
        <taxon>lamiids</taxon>
        <taxon>Lamiales</taxon>
        <taxon>Orobanchaceae</taxon>
        <taxon>Buchnereae</taxon>
        <taxon>Striga</taxon>
    </lineage>
</organism>
<evidence type="ECO:0000256" key="1">
    <source>
        <dbReference type="SAM" id="SignalP"/>
    </source>
</evidence>
<reference evidence="2" key="1">
    <citation type="submission" date="2019-12" db="EMBL/GenBank/DDBJ databases">
        <authorList>
            <person name="Scholes J."/>
        </authorList>
    </citation>
    <scope>NUCLEOTIDE SEQUENCE</scope>
</reference>
<comment type="caution">
    <text evidence="2">The sequence shown here is derived from an EMBL/GenBank/DDBJ whole genome shotgun (WGS) entry which is preliminary data.</text>
</comment>
<dbReference type="PANTHER" id="PTHR33474:SF28">
    <property type="entry name" value="OS01G0815400 PROTEIN"/>
    <property type="match status" value="1"/>
</dbReference>
<feature type="chain" id="PRO_5040273482" evidence="1">
    <location>
        <begin position="24"/>
        <end position="79"/>
    </location>
</feature>
<evidence type="ECO:0000313" key="2">
    <source>
        <dbReference type="EMBL" id="CAA0833211.1"/>
    </source>
</evidence>
<proteinExistence type="predicted"/>
<dbReference type="OrthoDB" id="693939at2759"/>
<dbReference type="EMBL" id="CACSLK010027838">
    <property type="protein sequence ID" value="CAA0833211.1"/>
    <property type="molecule type" value="Genomic_DNA"/>
</dbReference>
<name>A0A9N7NQ10_STRHE</name>
<keyword evidence="3" id="KW-1185">Reference proteome</keyword>
<feature type="signal peptide" evidence="1">
    <location>
        <begin position="1"/>
        <end position="23"/>
    </location>
</feature>
<dbReference type="AlphaFoldDB" id="A0A9N7NQ10"/>